<dbReference type="Proteomes" id="UP000606889">
    <property type="component" value="Unassembled WGS sequence"/>
</dbReference>
<dbReference type="RefSeq" id="WP_186856472.1">
    <property type="nucleotide sequence ID" value="NZ_JACOON010000001.1"/>
</dbReference>
<proteinExistence type="predicted"/>
<organism evidence="1 2">
    <name type="scientific">Christensenella tenuis</name>
    <dbReference type="NCBI Taxonomy" id="2763033"/>
    <lineage>
        <taxon>Bacteria</taxon>
        <taxon>Bacillati</taxon>
        <taxon>Bacillota</taxon>
        <taxon>Clostridia</taxon>
        <taxon>Christensenellales</taxon>
        <taxon>Christensenellaceae</taxon>
        <taxon>Christensenella</taxon>
    </lineage>
</organism>
<evidence type="ECO:0000313" key="2">
    <source>
        <dbReference type="Proteomes" id="UP000606889"/>
    </source>
</evidence>
<evidence type="ECO:0008006" key="3">
    <source>
        <dbReference type="Google" id="ProtNLM"/>
    </source>
</evidence>
<reference evidence="1 2" key="1">
    <citation type="submission" date="2020-08" db="EMBL/GenBank/DDBJ databases">
        <title>Genome public.</title>
        <authorList>
            <person name="Liu C."/>
            <person name="Sun Q."/>
        </authorList>
    </citation>
    <scope>NUCLEOTIDE SEQUENCE [LARGE SCALE GENOMIC DNA]</scope>
    <source>
        <strain evidence="1 2">NSJ-35</strain>
    </source>
</reference>
<keyword evidence="2" id="KW-1185">Reference proteome</keyword>
<evidence type="ECO:0000313" key="1">
    <source>
        <dbReference type="EMBL" id="MBC5646942.1"/>
    </source>
</evidence>
<accession>A0ABR7EAY7</accession>
<name>A0ABR7EAY7_9FIRM</name>
<comment type="caution">
    <text evidence="1">The sequence shown here is derived from an EMBL/GenBank/DDBJ whole genome shotgun (WGS) entry which is preliminary data.</text>
</comment>
<dbReference type="EMBL" id="JACOON010000001">
    <property type="protein sequence ID" value="MBC5646942.1"/>
    <property type="molecule type" value="Genomic_DNA"/>
</dbReference>
<sequence length="418" mass="49077">MPELFIRGSLSDLFKKIKETVDSDIGKITNEEILNIDINEWTKFLWNKYTIEPITLYEENITYNLEETTIKRYNKFHHHNPYESEYFSMDGYKMTFSVPFEGNEKLLYFQASTYIMSRFEVDSVESSTSNKCGIIKYSLEYTRQELESKENQKDFILSQFKCRFDKYIKNIDYINDDVKKFNTSLNLSIKESLEKRRKKAGDYIALRAKLDLPLNLNPNAPNTVPVVLAKKSKTIPSRPEKKFSKPEYTISDKDYENINNIISMSCTSMEKTASTFIKLQEEELRDIVVSHLNTHYSNVTGETFNKVGKTDIHILFDSKAAYIAECKIWHGEKKFKEALEQLFSYTTWRDIKTSLIVFNKENKNFSNVLSVVENYLKTCPLCRTKREKNKNEWDCTFQKYAASDEIISVFIGVYDLYC</sequence>
<gene>
    <name evidence="1" type="ORF">H8S18_01130</name>
</gene>
<protein>
    <recommendedName>
        <fullName evidence="3">Restriction endonuclease type IV Mrr domain-containing protein</fullName>
    </recommendedName>
</protein>